<feature type="chain" id="PRO_5015158632" evidence="1">
    <location>
        <begin position="17"/>
        <end position="53"/>
    </location>
</feature>
<evidence type="ECO:0000256" key="1">
    <source>
        <dbReference type="SAM" id="SignalP"/>
    </source>
</evidence>
<reference evidence="2" key="1">
    <citation type="submission" date="2018-02" db="EMBL/GenBank/DDBJ databases">
        <title>Rhizophora mucronata_Transcriptome.</title>
        <authorList>
            <person name="Meera S.P."/>
            <person name="Sreeshan A."/>
            <person name="Augustine A."/>
        </authorList>
    </citation>
    <scope>NUCLEOTIDE SEQUENCE</scope>
    <source>
        <tissue evidence="2">Leaf</tissue>
    </source>
</reference>
<keyword evidence="1" id="KW-0732">Signal</keyword>
<proteinExistence type="predicted"/>
<name>A0A2P2JAF8_RHIMU</name>
<evidence type="ECO:0000313" key="2">
    <source>
        <dbReference type="EMBL" id="MBW90476.1"/>
    </source>
</evidence>
<feature type="signal peptide" evidence="1">
    <location>
        <begin position="1"/>
        <end position="16"/>
    </location>
</feature>
<sequence>MHKNWDLMVLLSCVLSQNIYSTLSSNHQLMQKLMSNQKELIRNIEKPRPCIIK</sequence>
<organism evidence="2">
    <name type="scientific">Rhizophora mucronata</name>
    <name type="common">Asiatic mangrove</name>
    <dbReference type="NCBI Taxonomy" id="61149"/>
    <lineage>
        <taxon>Eukaryota</taxon>
        <taxon>Viridiplantae</taxon>
        <taxon>Streptophyta</taxon>
        <taxon>Embryophyta</taxon>
        <taxon>Tracheophyta</taxon>
        <taxon>Spermatophyta</taxon>
        <taxon>Magnoliopsida</taxon>
        <taxon>eudicotyledons</taxon>
        <taxon>Gunneridae</taxon>
        <taxon>Pentapetalae</taxon>
        <taxon>rosids</taxon>
        <taxon>fabids</taxon>
        <taxon>Malpighiales</taxon>
        <taxon>Rhizophoraceae</taxon>
        <taxon>Rhizophora</taxon>
    </lineage>
</organism>
<accession>A0A2P2JAF8</accession>
<dbReference type="EMBL" id="GGEC01009993">
    <property type="protein sequence ID" value="MBW90476.1"/>
    <property type="molecule type" value="Transcribed_RNA"/>
</dbReference>
<dbReference type="AlphaFoldDB" id="A0A2P2JAF8"/>
<protein>
    <submittedName>
        <fullName evidence="2">Uncharacterized protein</fullName>
    </submittedName>
</protein>